<feature type="region of interest" description="Disordered" evidence="1">
    <location>
        <begin position="57"/>
        <end position="88"/>
    </location>
</feature>
<gene>
    <name evidence="2" type="ORF">EI77_03637</name>
</gene>
<reference evidence="2 3" key="1">
    <citation type="submission" date="2019-03" db="EMBL/GenBank/DDBJ databases">
        <title>Genomic Encyclopedia of Archaeal and Bacterial Type Strains, Phase II (KMG-II): from individual species to whole genera.</title>
        <authorList>
            <person name="Goeker M."/>
        </authorList>
    </citation>
    <scope>NUCLEOTIDE SEQUENCE [LARGE SCALE GENOMIC DNA]</scope>
    <source>
        <strain evidence="2 3">ATCC 25309</strain>
    </source>
</reference>
<evidence type="ECO:0000313" key="2">
    <source>
        <dbReference type="EMBL" id="TDU66542.1"/>
    </source>
</evidence>
<dbReference type="EMBL" id="SOCA01000008">
    <property type="protein sequence ID" value="TDU66542.1"/>
    <property type="molecule type" value="Genomic_DNA"/>
</dbReference>
<accession>A0A4R7RMI6</accession>
<sequence>MGIEWGFFPQAGKRVEWWRAEILRCPNIGYPAGGGKGGETDFTKAEVFFWRRGLTTAAEKAESDPGEDQGGASWLRDGDDEVSRGEKL</sequence>
<dbReference type="AlphaFoldDB" id="A0A4R7RMI6"/>
<keyword evidence="3" id="KW-1185">Reference proteome</keyword>
<evidence type="ECO:0000256" key="1">
    <source>
        <dbReference type="SAM" id="MobiDB-lite"/>
    </source>
</evidence>
<evidence type="ECO:0000313" key="3">
    <source>
        <dbReference type="Proteomes" id="UP000295662"/>
    </source>
</evidence>
<protein>
    <submittedName>
        <fullName evidence="2">Uncharacterized protein</fullName>
    </submittedName>
</protein>
<dbReference type="Proteomes" id="UP000295662">
    <property type="component" value="Unassembled WGS sequence"/>
</dbReference>
<proteinExistence type="predicted"/>
<comment type="caution">
    <text evidence="2">The sequence shown here is derived from an EMBL/GenBank/DDBJ whole genome shotgun (WGS) entry which is preliminary data.</text>
</comment>
<name>A0A4R7RMI6_9BACT</name>
<organism evidence="2 3">
    <name type="scientific">Prosthecobacter fusiformis</name>
    <dbReference type="NCBI Taxonomy" id="48464"/>
    <lineage>
        <taxon>Bacteria</taxon>
        <taxon>Pseudomonadati</taxon>
        <taxon>Verrucomicrobiota</taxon>
        <taxon>Verrucomicrobiia</taxon>
        <taxon>Verrucomicrobiales</taxon>
        <taxon>Verrucomicrobiaceae</taxon>
        <taxon>Prosthecobacter</taxon>
    </lineage>
</organism>